<dbReference type="EMBL" id="CM047900">
    <property type="protein sequence ID" value="KAJ0099013.1"/>
    <property type="molecule type" value="Genomic_DNA"/>
</dbReference>
<evidence type="ECO:0000313" key="2">
    <source>
        <dbReference type="Proteomes" id="UP001164250"/>
    </source>
</evidence>
<protein>
    <submittedName>
        <fullName evidence="1">Uncharacterized protein</fullName>
    </submittedName>
</protein>
<dbReference type="Proteomes" id="UP001164250">
    <property type="component" value="Chromosome 4"/>
</dbReference>
<evidence type="ECO:0000313" key="1">
    <source>
        <dbReference type="EMBL" id="KAJ0099013.1"/>
    </source>
</evidence>
<comment type="caution">
    <text evidence="1">The sequence shown here is derived from an EMBL/GenBank/DDBJ whole genome shotgun (WGS) entry which is preliminary data.</text>
</comment>
<proteinExistence type="predicted"/>
<keyword evidence="2" id="KW-1185">Reference proteome</keyword>
<gene>
    <name evidence="1" type="ORF">Patl1_21088</name>
</gene>
<sequence length="218" mass="24141">MGNGAHDDYAKKQAQQQPHNKYKLKILLLVIVTNLLTIYIFCGSSLNLNLTGHSNHLSLPLWDSPTLVHELNSTKFEFAASHSFIAELQEQLNSTNLLVETLLIELTREHERLTHKVASVPSGKCNADLSIILSDEVRDALGPHKLPLVKSPTTGLDEVIASAGAGCFKFQEESVQQMTYEIGGECPVDDVFAQRLLLKGCEPLPRRRCHPKSTSELC</sequence>
<name>A0ACC1BJ88_9ROSI</name>
<accession>A0ACC1BJ88</accession>
<reference evidence="2" key="1">
    <citation type="journal article" date="2023" name="G3 (Bethesda)">
        <title>Genome assembly and association tests identify interacting loci associated with vigor, precocity, and sex in interspecific pistachio rootstocks.</title>
        <authorList>
            <person name="Palmer W."/>
            <person name="Jacygrad E."/>
            <person name="Sagayaradj S."/>
            <person name="Cavanaugh K."/>
            <person name="Han R."/>
            <person name="Bertier L."/>
            <person name="Beede B."/>
            <person name="Kafkas S."/>
            <person name="Golino D."/>
            <person name="Preece J."/>
            <person name="Michelmore R."/>
        </authorList>
    </citation>
    <scope>NUCLEOTIDE SEQUENCE [LARGE SCALE GENOMIC DNA]</scope>
</reference>
<organism evidence="1 2">
    <name type="scientific">Pistacia atlantica</name>
    <dbReference type="NCBI Taxonomy" id="434234"/>
    <lineage>
        <taxon>Eukaryota</taxon>
        <taxon>Viridiplantae</taxon>
        <taxon>Streptophyta</taxon>
        <taxon>Embryophyta</taxon>
        <taxon>Tracheophyta</taxon>
        <taxon>Spermatophyta</taxon>
        <taxon>Magnoliopsida</taxon>
        <taxon>eudicotyledons</taxon>
        <taxon>Gunneridae</taxon>
        <taxon>Pentapetalae</taxon>
        <taxon>rosids</taxon>
        <taxon>malvids</taxon>
        <taxon>Sapindales</taxon>
        <taxon>Anacardiaceae</taxon>
        <taxon>Pistacia</taxon>
    </lineage>
</organism>